<organism evidence="1">
    <name type="scientific">Siphoviridae sp. ctc6d98</name>
    <dbReference type="NCBI Taxonomy" id="2825569"/>
    <lineage>
        <taxon>Viruses</taxon>
        <taxon>Duplodnaviria</taxon>
        <taxon>Heunggongvirae</taxon>
        <taxon>Uroviricota</taxon>
        <taxon>Caudoviricetes</taxon>
    </lineage>
</organism>
<evidence type="ECO:0000313" key="1">
    <source>
        <dbReference type="EMBL" id="DAE04364.1"/>
    </source>
</evidence>
<protein>
    <submittedName>
        <fullName evidence="1">Uncharacterized protein</fullName>
    </submittedName>
</protein>
<reference evidence="1" key="1">
    <citation type="journal article" date="2021" name="Proc. Natl. Acad. Sci. U.S.A.">
        <title>A Catalog of Tens of Thousands of Viruses from Human Metagenomes Reveals Hidden Associations with Chronic Diseases.</title>
        <authorList>
            <person name="Tisza M.J."/>
            <person name="Buck C.B."/>
        </authorList>
    </citation>
    <scope>NUCLEOTIDE SEQUENCE</scope>
    <source>
        <strain evidence="1">Ctc6d98</strain>
    </source>
</reference>
<accession>A0A8S5PDR8</accession>
<sequence length="85" mass="10159">MADYNTFHLYDCKARKTILITSSARKCLRELCVGKRIDIWNGNTKTDTVYDRTKDKMRPYVKAEKDYIRKKQEAQTLRNARRKRA</sequence>
<dbReference type="EMBL" id="BK015386">
    <property type="protein sequence ID" value="DAE04364.1"/>
    <property type="molecule type" value="Genomic_DNA"/>
</dbReference>
<proteinExistence type="predicted"/>
<name>A0A8S5PDR8_9CAUD</name>